<sequence>MEETWIGFEQDNNVDGIANPNLQLKEGEVQTISVQEGFWQTISLRLPTYCSECFHLVYKSSQCKRAKGELINPFENPAVGCPNLILQEKEIARPLSLSAKKVWIPKESTEACRKIDFTSFQGLMKAYRCMRSRKDVDMVDNSRTKADDLTL</sequence>
<comment type="caution">
    <text evidence="1">The sequence shown here is derived from an EMBL/GenBank/DDBJ whole genome shotgun (WGS) entry which is preliminary data.</text>
</comment>
<reference evidence="1 2" key="1">
    <citation type="submission" date="2024-01" db="EMBL/GenBank/DDBJ databases">
        <title>The complete chloroplast genome sequence of Lithospermum erythrorhizon: insights into the phylogenetic relationship among Boraginaceae species and the maternal lineages of purple gromwells.</title>
        <authorList>
            <person name="Okada T."/>
            <person name="Watanabe K."/>
        </authorList>
    </citation>
    <scope>NUCLEOTIDE SEQUENCE [LARGE SCALE GENOMIC DNA]</scope>
</reference>
<dbReference type="EMBL" id="BAABME010001730">
    <property type="protein sequence ID" value="GAA0151164.1"/>
    <property type="molecule type" value="Genomic_DNA"/>
</dbReference>
<dbReference type="Proteomes" id="UP001454036">
    <property type="component" value="Unassembled WGS sequence"/>
</dbReference>
<gene>
    <name evidence="1" type="ORF">LIER_09944</name>
</gene>
<evidence type="ECO:0000313" key="1">
    <source>
        <dbReference type="EMBL" id="GAA0151164.1"/>
    </source>
</evidence>
<proteinExistence type="predicted"/>
<name>A0AAV3PHP0_LITER</name>
<dbReference type="AlphaFoldDB" id="A0AAV3PHP0"/>
<accession>A0AAV3PHP0</accession>
<protein>
    <submittedName>
        <fullName evidence="1">Uncharacterized protein</fullName>
    </submittedName>
</protein>
<evidence type="ECO:0000313" key="2">
    <source>
        <dbReference type="Proteomes" id="UP001454036"/>
    </source>
</evidence>
<keyword evidence="2" id="KW-1185">Reference proteome</keyword>
<organism evidence="1 2">
    <name type="scientific">Lithospermum erythrorhizon</name>
    <name type="common">Purple gromwell</name>
    <name type="synonym">Lithospermum officinale var. erythrorhizon</name>
    <dbReference type="NCBI Taxonomy" id="34254"/>
    <lineage>
        <taxon>Eukaryota</taxon>
        <taxon>Viridiplantae</taxon>
        <taxon>Streptophyta</taxon>
        <taxon>Embryophyta</taxon>
        <taxon>Tracheophyta</taxon>
        <taxon>Spermatophyta</taxon>
        <taxon>Magnoliopsida</taxon>
        <taxon>eudicotyledons</taxon>
        <taxon>Gunneridae</taxon>
        <taxon>Pentapetalae</taxon>
        <taxon>asterids</taxon>
        <taxon>lamiids</taxon>
        <taxon>Boraginales</taxon>
        <taxon>Boraginaceae</taxon>
        <taxon>Boraginoideae</taxon>
        <taxon>Lithospermeae</taxon>
        <taxon>Lithospermum</taxon>
    </lineage>
</organism>